<protein>
    <submittedName>
        <fullName evidence="6">OLC1v1036744C1</fullName>
    </submittedName>
</protein>
<comment type="similarity">
    <text evidence="1">Belongs to the plant acyltransferase family.</text>
</comment>
<evidence type="ECO:0000256" key="3">
    <source>
        <dbReference type="ARBA" id="ARBA00022589"/>
    </source>
</evidence>
<evidence type="ECO:0000256" key="2">
    <source>
        <dbReference type="ARBA" id="ARBA00011245"/>
    </source>
</evidence>
<dbReference type="GO" id="GO:0016746">
    <property type="term" value="F:acyltransferase activity"/>
    <property type="evidence" value="ECO:0007669"/>
    <property type="project" value="UniProtKB-KW"/>
</dbReference>
<dbReference type="GO" id="GO:0009820">
    <property type="term" value="P:alkaloid metabolic process"/>
    <property type="evidence" value="ECO:0007669"/>
    <property type="project" value="UniProtKB-KW"/>
</dbReference>
<evidence type="ECO:0000256" key="1">
    <source>
        <dbReference type="ARBA" id="ARBA00009861"/>
    </source>
</evidence>
<evidence type="ECO:0000313" key="7">
    <source>
        <dbReference type="Proteomes" id="UP001161247"/>
    </source>
</evidence>
<evidence type="ECO:0000256" key="4">
    <source>
        <dbReference type="ARBA" id="ARBA00022679"/>
    </source>
</evidence>
<proteinExistence type="inferred from homology"/>
<dbReference type="EMBL" id="OX459120">
    <property type="protein sequence ID" value="CAI9099862.1"/>
    <property type="molecule type" value="Genomic_DNA"/>
</dbReference>
<dbReference type="Pfam" id="PF02458">
    <property type="entry name" value="Transferase"/>
    <property type="match status" value="1"/>
</dbReference>
<keyword evidence="5" id="KW-0012">Acyltransferase</keyword>
<keyword evidence="3" id="KW-0017">Alkaloid metabolism</keyword>
<sequence length="348" mass="38809">MEIISKELIRPSSPTPLEKKDHKLSLLDQFSSHYFIPILFFYQKQSPHSKDVNVDDPSKTTLHLKLSLSESLTKFYPLEGKLNPNRRAVSCDDSGALFVEPKFDASLSQAVQAGPCESFSQYLPFEPVIGGRDDKLLPSNPKEQTVFAVQITWFRCGGNAIGVCMSHKVADFSSLVMFLDSWSALNRGETVGSVPNFDLGRQIFPPLDRDVGLPNLVRLEEDRKVGLKRIVFGKEKLLGLKKLATSSHSPASSPVVKDPTRMEVVTAFLWKHFINVERAKNQGGCAKEIMFNMWHAVNLRTIATKASFISNENDEAGAKDFGDLVRLTSDAFKIVNEDFVLNCAIPFV</sequence>
<gene>
    <name evidence="6" type="ORF">OLC1_LOCUS9802</name>
</gene>
<dbReference type="AlphaFoldDB" id="A0AAV1CWP3"/>
<dbReference type="Proteomes" id="UP001161247">
    <property type="component" value="Chromosome 3"/>
</dbReference>
<dbReference type="PANTHER" id="PTHR31623">
    <property type="entry name" value="F21J9.9"/>
    <property type="match status" value="1"/>
</dbReference>
<evidence type="ECO:0000256" key="5">
    <source>
        <dbReference type="ARBA" id="ARBA00023315"/>
    </source>
</evidence>
<dbReference type="Gene3D" id="3.30.559.10">
    <property type="entry name" value="Chloramphenicol acetyltransferase-like domain"/>
    <property type="match status" value="2"/>
</dbReference>
<keyword evidence="4" id="KW-0808">Transferase</keyword>
<dbReference type="PANTHER" id="PTHR31623:SF110">
    <property type="entry name" value="VINORINE SYNTHASE-LIKE"/>
    <property type="match status" value="1"/>
</dbReference>
<comment type="subunit">
    <text evidence="2">Monomer.</text>
</comment>
<evidence type="ECO:0000313" key="6">
    <source>
        <dbReference type="EMBL" id="CAI9099862.1"/>
    </source>
</evidence>
<reference evidence="6" key="1">
    <citation type="submission" date="2023-03" db="EMBL/GenBank/DDBJ databases">
        <authorList>
            <person name="Julca I."/>
        </authorList>
    </citation>
    <scope>NUCLEOTIDE SEQUENCE</scope>
</reference>
<accession>A0AAV1CWP3</accession>
<organism evidence="6 7">
    <name type="scientific">Oldenlandia corymbosa var. corymbosa</name>
    <dbReference type="NCBI Taxonomy" id="529605"/>
    <lineage>
        <taxon>Eukaryota</taxon>
        <taxon>Viridiplantae</taxon>
        <taxon>Streptophyta</taxon>
        <taxon>Embryophyta</taxon>
        <taxon>Tracheophyta</taxon>
        <taxon>Spermatophyta</taxon>
        <taxon>Magnoliopsida</taxon>
        <taxon>eudicotyledons</taxon>
        <taxon>Gunneridae</taxon>
        <taxon>Pentapetalae</taxon>
        <taxon>asterids</taxon>
        <taxon>lamiids</taxon>
        <taxon>Gentianales</taxon>
        <taxon>Rubiaceae</taxon>
        <taxon>Rubioideae</taxon>
        <taxon>Spermacoceae</taxon>
        <taxon>Hedyotis-Oldenlandia complex</taxon>
        <taxon>Oldenlandia</taxon>
    </lineage>
</organism>
<name>A0AAV1CWP3_OLDCO</name>
<keyword evidence="7" id="KW-1185">Reference proteome</keyword>
<dbReference type="InterPro" id="IPR023213">
    <property type="entry name" value="CAT-like_dom_sf"/>
</dbReference>